<reference evidence="1 2" key="1">
    <citation type="journal article" date="2018" name="Sci. Rep.">
        <title>Genomic signatures of local adaptation to the degree of environmental predictability in rotifers.</title>
        <authorList>
            <person name="Franch-Gras L."/>
            <person name="Hahn C."/>
            <person name="Garcia-Roger E.M."/>
            <person name="Carmona M.J."/>
            <person name="Serra M."/>
            <person name="Gomez A."/>
        </authorList>
    </citation>
    <scope>NUCLEOTIDE SEQUENCE [LARGE SCALE GENOMIC DNA]</scope>
    <source>
        <strain evidence="1">HYR1</strain>
    </source>
</reference>
<keyword evidence="2" id="KW-1185">Reference proteome</keyword>
<dbReference type="EMBL" id="REGN01009371">
    <property type="protein sequence ID" value="RNA01330.1"/>
    <property type="molecule type" value="Genomic_DNA"/>
</dbReference>
<proteinExistence type="predicted"/>
<comment type="caution">
    <text evidence="1">The sequence shown here is derived from an EMBL/GenBank/DDBJ whole genome shotgun (WGS) entry which is preliminary data.</text>
</comment>
<evidence type="ECO:0000313" key="1">
    <source>
        <dbReference type="EMBL" id="RNA01330.1"/>
    </source>
</evidence>
<name>A0A3M7PQK0_BRAPC</name>
<dbReference type="Proteomes" id="UP000276133">
    <property type="component" value="Unassembled WGS sequence"/>
</dbReference>
<sequence>MALRLKGIFFNIFHANVNVNVILRAKNMSLELRQTLEAVPIQYHILFLIFPLYRIPSFDYAALQAKTLGEMYFGAWSKSWLLSLWCSIIERGNTLNSHFNSIIYWIYLIIGIKKSYFYGNNLAKTSSCFRFKRTDLPKYSTHVKLKKINIPKLCPVCVTIILFRIEIYHSRICLVLIHKLMSKKLKTILFVSLTHNVIYRKACICTKIVQIKQY</sequence>
<accession>A0A3M7PQK0</accession>
<dbReference type="AlphaFoldDB" id="A0A3M7PQK0"/>
<organism evidence="1 2">
    <name type="scientific">Brachionus plicatilis</name>
    <name type="common">Marine rotifer</name>
    <name type="synonym">Brachionus muelleri</name>
    <dbReference type="NCBI Taxonomy" id="10195"/>
    <lineage>
        <taxon>Eukaryota</taxon>
        <taxon>Metazoa</taxon>
        <taxon>Spiralia</taxon>
        <taxon>Gnathifera</taxon>
        <taxon>Rotifera</taxon>
        <taxon>Eurotatoria</taxon>
        <taxon>Monogononta</taxon>
        <taxon>Pseudotrocha</taxon>
        <taxon>Ploima</taxon>
        <taxon>Brachionidae</taxon>
        <taxon>Brachionus</taxon>
    </lineage>
</organism>
<protein>
    <submittedName>
        <fullName evidence="1">Uncharacterized protein</fullName>
    </submittedName>
</protein>
<gene>
    <name evidence="1" type="ORF">BpHYR1_020613</name>
</gene>
<evidence type="ECO:0000313" key="2">
    <source>
        <dbReference type="Proteomes" id="UP000276133"/>
    </source>
</evidence>